<comment type="subcellular location">
    <subcellularLocation>
        <location evidence="7">Cytoplasm</location>
    </subcellularLocation>
</comment>
<feature type="coiled-coil region" evidence="8">
    <location>
        <begin position="220"/>
        <end position="247"/>
    </location>
</feature>
<dbReference type="Pfam" id="PF01171">
    <property type="entry name" value="ATP_bind_3"/>
    <property type="match status" value="1"/>
</dbReference>
<organism evidence="11 12">
    <name type="scientific">Longimycelium tulufanense</name>
    <dbReference type="NCBI Taxonomy" id="907463"/>
    <lineage>
        <taxon>Bacteria</taxon>
        <taxon>Bacillati</taxon>
        <taxon>Actinomycetota</taxon>
        <taxon>Actinomycetes</taxon>
        <taxon>Pseudonocardiales</taxon>
        <taxon>Pseudonocardiaceae</taxon>
        <taxon>Longimycelium</taxon>
    </lineage>
</organism>
<keyword evidence="8" id="KW-0175">Coiled coil</keyword>
<dbReference type="InterPro" id="IPR012795">
    <property type="entry name" value="tRNA_Ile_lys_synt_N"/>
</dbReference>
<dbReference type="InterPro" id="IPR015262">
    <property type="entry name" value="tRNA_Ile_lys_synt_subst-bd"/>
</dbReference>
<dbReference type="HAMAP" id="MF_01161">
    <property type="entry name" value="tRNA_Ile_lys_synt"/>
    <property type="match status" value="1"/>
</dbReference>
<evidence type="ECO:0000256" key="8">
    <source>
        <dbReference type="SAM" id="Coils"/>
    </source>
</evidence>
<keyword evidence="1 7" id="KW-0963">Cytoplasm</keyword>
<evidence type="ECO:0000256" key="1">
    <source>
        <dbReference type="ARBA" id="ARBA00022490"/>
    </source>
</evidence>
<evidence type="ECO:0000256" key="3">
    <source>
        <dbReference type="ARBA" id="ARBA00022694"/>
    </source>
</evidence>
<comment type="function">
    <text evidence="7">Ligates lysine onto the cytidine present at position 34 of the AUA codon-specific tRNA(Ile) that contains the anticodon CAU, in an ATP-dependent manner. Cytidine is converted to lysidine, thus changing the amino acid specificity of the tRNA from methionine to isoleucine.</text>
</comment>
<dbReference type="Proteomes" id="UP000637578">
    <property type="component" value="Unassembled WGS sequence"/>
</dbReference>
<dbReference type="EC" id="6.3.4.19" evidence="7"/>
<evidence type="ECO:0000256" key="5">
    <source>
        <dbReference type="ARBA" id="ARBA00022840"/>
    </source>
</evidence>
<comment type="catalytic activity">
    <reaction evidence="6 7">
        <text>cytidine(34) in tRNA(Ile2) + L-lysine + ATP = lysidine(34) in tRNA(Ile2) + AMP + diphosphate + H(+)</text>
        <dbReference type="Rhea" id="RHEA:43744"/>
        <dbReference type="Rhea" id="RHEA-COMP:10625"/>
        <dbReference type="Rhea" id="RHEA-COMP:10670"/>
        <dbReference type="ChEBI" id="CHEBI:15378"/>
        <dbReference type="ChEBI" id="CHEBI:30616"/>
        <dbReference type="ChEBI" id="CHEBI:32551"/>
        <dbReference type="ChEBI" id="CHEBI:33019"/>
        <dbReference type="ChEBI" id="CHEBI:82748"/>
        <dbReference type="ChEBI" id="CHEBI:83665"/>
        <dbReference type="ChEBI" id="CHEBI:456215"/>
        <dbReference type="EC" id="6.3.4.19"/>
    </reaction>
</comment>
<dbReference type="NCBIfam" id="TIGR02432">
    <property type="entry name" value="lysidine_TilS_N"/>
    <property type="match status" value="1"/>
</dbReference>
<dbReference type="Gene3D" id="3.40.50.620">
    <property type="entry name" value="HUPs"/>
    <property type="match status" value="1"/>
</dbReference>
<evidence type="ECO:0000256" key="7">
    <source>
        <dbReference type="HAMAP-Rule" id="MF_01161"/>
    </source>
</evidence>
<reference evidence="11" key="2">
    <citation type="submission" date="2020-09" db="EMBL/GenBank/DDBJ databases">
        <authorList>
            <person name="Sun Q."/>
            <person name="Zhou Y."/>
        </authorList>
    </citation>
    <scope>NUCLEOTIDE SEQUENCE</scope>
    <source>
        <strain evidence="11">CGMCC 4.5737</strain>
    </source>
</reference>
<protein>
    <recommendedName>
        <fullName evidence="7">tRNA(Ile)-lysidine synthase</fullName>
        <ecNumber evidence="7">6.3.4.19</ecNumber>
    </recommendedName>
    <alternativeName>
        <fullName evidence="7">tRNA(Ile)-2-lysyl-cytidine synthase</fullName>
    </alternativeName>
    <alternativeName>
        <fullName evidence="7">tRNA(Ile)-lysidine synthetase</fullName>
    </alternativeName>
</protein>
<keyword evidence="4 7" id="KW-0547">Nucleotide-binding</keyword>
<gene>
    <name evidence="11" type="primary">mesJ</name>
    <name evidence="7" type="synonym">tilS</name>
    <name evidence="11" type="ORF">GCM10012275_14870</name>
</gene>
<dbReference type="SUPFAM" id="SSF52402">
    <property type="entry name" value="Adenine nucleotide alpha hydrolases-like"/>
    <property type="match status" value="1"/>
</dbReference>
<evidence type="ECO:0000313" key="11">
    <source>
        <dbReference type="EMBL" id="GGM44902.1"/>
    </source>
</evidence>
<dbReference type="RefSeq" id="WP_189055215.1">
    <property type="nucleotide sequence ID" value="NZ_BMMK01000004.1"/>
</dbReference>
<keyword evidence="3 7" id="KW-0819">tRNA processing</keyword>
<keyword evidence="2 7" id="KW-0436">Ligase</keyword>
<sequence>MAGPHPAVAAVRTALSRLLDEAEPAGHLTTGAVAVACSGGADSLALAAAATHVARHRRLTVHGLVVDHRLQPGSAEVAARTATQLRALGFDSVRVIEVEVTGPGGIEAAARRARYAALDGARPPGALVLLGHTLDDQAETVLLGLGRGSGPRSVAGMRPLDPPWARPLLGLRRETTTAACAALGLRPWVDPHNADPRFTRVRLRTEVLPLLEEVLRGGVAEALARTAAQLREDCDALDRLATDLTERVRVDEELDAAALGAAPAALRRRVLRRWLGFRGVSGLTDHHLRRIDALMGSWRGQGGVALPGGLVVRRTHGRLQVDRPQHRG</sequence>
<feature type="domain" description="tRNA(Ile)-lysidine/2-thiocytidine synthase N-terminal" evidence="9">
    <location>
        <begin position="33"/>
        <end position="205"/>
    </location>
</feature>
<dbReference type="InterPro" id="IPR012094">
    <property type="entry name" value="tRNA_Ile_lys_synt"/>
</dbReference>
<dbReference type="InterPro" id="IPR011063">
    <property type="entry name" value="TilS/TtcA_N"/>
</dbReference>
<evidence type="ECO:0000256" key="6">
    <source>
        <dbReference type="ARBA" id="ARBA00048539"/>
    </source>
</evidence>
<dbReference type="GO" id="GO:0032267">
    <property type="term" value="F:tRNA(Ile)-lysidine synthase activity"/>
    <property type="evidence" value="ECO:0007669"/>
    <property type="project" value="UniProtKB-EC"/>
</dbReference>
<dbReference type="EMBL" id="BMMK01000004">
    <property type="protein sequence ID" value="GGM44902.1"/>
    <property type="molecule type" value="Genomic_DNA"/>
</dbReference>
<proteinExistence type="inferred from homology"/>
<dbReference type="PANTHER" id="PTHR43033">
    <property type="entry name" value="TRNA(ILE)-LYSIDINE SYNTHASE-RELATED"/>
    <property type="match status" value="1"/>
</dbReference>
<accession>A0A8J3C6Y2</accession>
<keyword evidence="12" id="KW-1185">Reference proteome</keyword>
<feature type="binding site" evidence="7">
    <location>
        <begin position="38"/>
        <end position="43"/>
    </location>
    <ligand>
        <name>ATP</name>
        <dbReference type="ChEBI" id="CHEBI:30616"/>
    </ligand>
</feature>
<dbReference type="Pfam" id="PF09179">
    <property type="entry name" value="TilS"/>
    <property type="match status" value="1"/>
</dbReference>
<comment type="similarity">
    <text evidence="7">Belongs to the tRNA(Ile)-lysidine synthase family.</text>
</comment>
<name>A0A8J3C6Y2_9PSEU</name>
<dbReference type="CDD" id="cd01992">
    <property type="entry name" value="TilS_N"/>
    <property type="match status" value="1"/>
</dbReference>
<dbReference type="SUPFAM" id="SSF82829">
    <property type="entry name" value="MesJ substrate recognition domain-like"/>
    <property type="match status" value="1"/>
</dbReference>
<evidence type="ECO:0000259" key="9">
    <source>
        <dbReference type="Pfam" id="PF01171"/>
    </source>
</evidence>
<evidence type="ECO:0000259" key="10">
    <source>
        <dbReference type="Pfam" id="PF09179"/>
    </source>
</evidence>
<dbReference type="AlphaFoldDB" id="A0A8J3C6Y2"/>
<evidence type="ECO:0000256" key="2">
    <source>
        <dbReference type="ARBA" id="ARBA00022598"/>
    </source>
</evidence>
<comment type="domain">
    <text evidence="7">The N-terminal region contains the highly conserved SGGXDS motif, predicted to be a P-loop motif involved in ATP binding.</text>
</comment>
<comment type="caution">
    <text evidence="11">The sequence shown here is derived from an EMBL/GenBank/DDBJ whole genome shotgun (WGS) entry which is preliminary data.</text>
</comment>
<dbReference type="GO" id="GO:0006400">
    <property type="term" value="P:tRNA modification"/>
    <property type="evidence" value="ECO:0007669"/>
    <property type="project" value="UniProtKB-UniRule"/>
</dbReference>
<dbReference type="Gene3D" id="1.20.59.20">
    <property type="match status" value="1"/>
</dbReference>
<dbReference type="GO" id="GO:0005524">
    <property type="term" value="F:ATP binding"/>
    <property type="evidence" value="ECO:0007669"/>
    <property type="project" value="UniProtKB-UniRule"/>
</dbReference>
<reference evidence="11" key="1">
    <citation type="journal article" date="2014" name="Int. J. Syst. Evol. Microbiol.">
        <title>Complete genome sequence of Corynebacterium casei LMG S-19264T (=DSM 44701T), isolated from a smear-ripened cheese.</title>
        <authorList>
            <consortium name="US DOE Joint Genome Institute (JGI-PGF)"/>
            <person name="Walter F."/>
            <person name="Albersmeier A."/>
            <person name="Kalinowski J."/>
            <person name="Ruckert C."/>
        </authorList>
    </citation>
    <scope>NUCLEOTIDE SEQUENCE</scope>
    <source>
        <strain evidence="11">CGMCC 4.5737</strain>
    </source>
</reference>
<dbReference type="GO" id="GO:0005737">
    <property type="term" value="C:cytoplasm"/>
    <property type="evidence" value="ECO:0007669"/>
    <property type="project" value="UniProtKB-SubCell"/>
</dbReference>
<evidence type="ECO:0000256" key="4">
    <source>
        <dbReference type="ARBA" id="ARBA00022741"/>
    </source>
</evidence>
<evidence type="ECO:0000313" key="12">
    <source>
        <dbReference type="Proteomes" id="UP000637578"/>
    </source>
</evidence>
<feature type="domain" description="tRNA(Ile)-lysidine synthase substrate-binding" evidence="10">
    <location>
        <begin position="254"/>
        <end position="319"/>
    </location>
</feature>
<keyword evidence="5 7" id="KW-0067">ATP-binding</keyword>
<dbReference type="PANTHER" id="PTHR43033:SF1">
    <property type="entry name" value="TRNA(ILE)-LYSIDINE SYNTHASE-RELATED"/>
    <property type="match status" value="1"/>
</dbReference>
<dbReference type="InterPro" id="IPR014729">
    <property type="entry name" value="Rossmann-like_a/b/a_fold"/>
</dbReference>